<dbReference type="Proteomes" id="UP000190064">
    <property type="component" value="Unassembled WGS sequence"/>
</dbReference>
<proteinExistence type="predicted"/>
<accession>A0A1T1H7K4</accession>
<dbReference type="AlphaFoldDB" id="A0A1T1H7K4"/>
<evidence type="ECO:0000313" key="1">
    <source>
        <dbReference type="EMBL" id="OOV85823.1"/>
    </source>
</evidence>
<keyword evidence="2" id="KW-1185">Reference proteome</keyword>
<protein>
    <submittedName>
        <fullName evidence="1">Uncharacterized protein</fullName>
    </submittedName>
</protein>
<name>A0A1T1H7K4_OCELI</name>
<evidence type="ECO:0000313" key="2">
    <source>
        <dbReference type="Proteomes" id="UP000190064"/>
    </source>
</evidence>
<reference evidence="1" key="1">
    <citation type="submission" date="2017-02" db="EMBL/GenBank/DDBJ databases">
        <title>Draft Genome Sequence of the Salt Water Bacterium Oceanospirillum linum ATCC 11336.</title>
        <authorList>
            <person name="Trachtenberg A.M."/>
            <person name="Carney J.G."/>
            <person name="Linnane J.D."/>
            <person name="Rheaume B.A."/>
            <person name="Pitts N.L."/>
            <person name="Mykles D.L."/>
            <person name="Maclea K.S."/>
        </authorList>
    </citation>
    <scope>NUCLEOTIDE SEQUENCE [LARGE SCALE GENOMIC DNA]</scope>
    <source>
        <strain evidence="1">ATCC 11336</strain>
    </source>
</reference>
<dbReference type="RefSeq" id="WP_161489884.1">
    <property type="nucleotide sequence ID" value="NZ_MTSD02000057.1"/>
</dbReference>
<gene>
    <name evidence="1" type="ORF">BTA35_0216625</name>
</gene>
<sequence length="157" mass="17485">TKGFQITSDFVAKLEEYGLINSTEASRLSPLISPMSRFKEQGNNSALDKVTQFIQDFRDELKKDKPDSKLIDTLDRAEKIIENFDGVQSTASQTNIKSVLAELNSFYNSADAESIDAEDKDALIQLGLTLRIADRLSPTAISSSKVNSYLSTMSRFY</sequence>
<dbReference type="EMBL" id="MTSD02000057">
    <property type="protein sequence ID" value="OOV85823.1"/>
    <property type="molecule type" value="Genomic_DNA"/>
</dbReference>
<comment type="caution">
    <text evidence="1">The sequence shown here is derived from an EMBL/GenBank/DDBJ whole genome shotgun (WGS) entry which is preliminary data.</text>
</comment>
<organism evidence="1 2">
    <name type="scientific">Oceanospirillum linum</name>
    <dbReference type="NCBI Taxonomy" id="966"/>
    <lineage>
        <taxon>Bacteria</taxon>
        <taxon>Pseudomonadati</taxon>
        <taxon>Pseudomonadota</taxon>
        <taxon>Gammaproteobacteria</taxon>
        <taxon>Oceanospirillales</taxon>
        <taxon>Oceanospirillaceae</taxon>
        <taxon>Oceanospirillum</taxon>
    </lineage>
</organism>
<feature type="non-terminal residue" evidence="1">
    <location>
        <position position="1"/>
    </location>
</feature>